<evidence type="ECO:0000313" key="1">
    <source>
        <dbReference type="EMBL" id="RNA05240.1"/>
    </source>
</evidence>
<organism evidence="1 2">
    <name type="scientific">Brachionus plicatilis</name>
    <name type="common">Marine rotifer</name>
    <name type="synonym">Brachionus muelleri</name>
    <dbReference type="NCBI Taxonomy" id="10195"/>
    <lineage>
        <taxon>Eukaryota</taxon>
        <taxon>Metazoa</taxon>
        <taxon>Spiralia</taxon>
        <taxon>Gnathifera</taxon>
        <taxon>Rotifera</taxon>
        <taxon>Eurotatoria</taxon>
        <taxon>Monogononta</taxon>
        <taxon>Pseudotrocha</taxon>
        <taxon>Ploima</taxon>
        <taxon>Brachionidae</taxon>
        <taxon>Brachionus</taxon>
    </lineage>
</organism>
<comment type="caution">
    <text evidence="1">The sequence shown here is derived from an EMBL/GenBank/DDBJ whole genome shotgun (WGS) entry which is preliminary data.</text>
</comment>
<proteinExistence type="predicted"/>
<evidence type="ECO:0000313" key="2">
    <source>
        <dbReference type="Proteomes" id="UP000276133"/>
    </source>
</evidence>
<gene>
    <name evidence="1" type="ORF">BpHYR1_037429</name>
</gene>
<name>A0A3M7Q1G4_BRAPC</name>
<keyword evidence="2" id="KW-1185">Reference proteome</keyword>
<dbReference type="EMBL" id="REGN01007812">
    <property type="protein sequence ID" value="RNA05240.1"/>
    <property type="molecule type" value="Genomic_DNA"/>
</dbReference>
<reference evidence="1 2" key="1">
    <citation type="journal article" date="2018" name="Sci. Rep.">
        <title>Genomic signatures of local adaptation to the degree of environmental predictability in rotifers.</title>
        <authorList>
            <person name="Franch-Gras L."/>
            <person name="Hahn C."/>
            <person name="Garcia-Roger E.M."/>
            <person name="Carmona M.J."/>
            <person name="Serra M."/>
            <person name="Gomez A."/>
        </authorList>
    </citation>
    <scope>NUCLEOTIDE SEQUENCE [LARGE SCALE GENOMIC DNA]</scope>
    <source>
        <strain evidence="1">HYR1</strain>
    </source>
</reference>
<accession>A0A3M7Q1G4</accession>
<sequence>MVTRNLRQFENKCRDTILFFSYFNIVIDILDINLKVRSSTVLYCKPQNGQTNNTLMIIGSKIKRKF</sequence>
<protein>
    <submittedName>
        <fullName evidence="1">Uncharacterized protein</fullName>
    </submittedName>
</protein>
<dbReference type="Proteomes" id="UP000276133">
    <property type="component" value="Unassembled WGS sequence"/>
</dbReference>
<dbReference type="AlphaFoldDB" id="A0A3M7Q1G4"/>